<evidence type="ECO:0000313" key="2">
    <source>
        <dbReference type="EMBL" id="ODM88436.1"/>
    </source>
</evidence>
<reference evidence="2 3" key="1">
    <citation type="journal article" date="2016" name="Genome Biol. Evol.">
        <title>Gene Family Evolution Reflects Adaptation to Soil Environmental Stressors in the Genome of the Collembolan Orchesella cincta.</title>
        <authorList>
            <person name="Faddeeva-Vakhrusheva A."/>
            <person name="Derks M.F."/>
            <person name="Anvar S.Y."/>
            <person name="Agamennone V."/>
            <person name="Suring W."/>
            <person name="Smit S."/>
            <person name="van Straalen N.M."/>
            <person name="Roelofs D."/>
        </authorList>
    </citation>
    <scope>NUCLEOTIDE SEQUENCE [LARGE SCALE GENOMIC DNA]</scope>
    <source>
        <tissue evidence="2">Mixed pool</tissue>
    </source>
</reference>
<dbReference type="Proteomes" id="UP000094527">
    <property type="component" value="Unassembled WGS sequence"/>
</dbReference>
<dbReference type="AlphaFoldDB" id="A0A1D2M635"/>
<keyword evidence="1" id="KW-1133">Transmembrane helix</keyword>
<sequence>MSERVTSLRVGMLGIRHITRSGFLRTRLTDRVLRAYCARYKWRVELPLPVFFPDPCCALRQSQSTLAVDTGSSTWFSPWSSHDIPHYLRSSLAKKSCRVITYTLFFELHERDTIAVQISFRVSKQFLMKYATIRRRLCGPVSSFFFVSLYDYSGALFFGCFSMYGALDPGRCFRSSFVGYSCLRVDALAKQIL</sequence>
<dbReference type="EMBL" id="LJIJ01003605">
    <property type="protein sequence ID" value="ODM88436.1"/>
    <property type="molecule type" value="Genomic_DNA"/>
</dbReference>
<keyword evidence="3" id="KW-1185">Reference proteome</keyword>
<keyword evidence="1" id="KW-0812">Transmembrane</keyword>
<organism evidence="2 3">
    <name type="scientific">Orchesella cincta</name>
    <name type="common">Springtail</name>
    <name type="synonym">Podura cincta</name>
    <dbReference type="NCBI Taxonomy" id="48709"/>
    <lineage>
        <taxon>Eukaryota</taxon>
        <taxon>Metazoa</taxon>
        <taxon>Ecdysozoa</taxon>
        <taxon>Arthropoda</taxon>
        <taxon>Hexapoda</taxon>
        <taxon>Collembola</taxon>
        <taxon>Entomobryomorpha</taxon>
        <taxon>Entomobryoidea</taxon>
        <taxon>Orchesellidae</taxon>
        <taxon>Orchesellinae</taxon>
        <taxon>Orchesella</taxon>
    </lineage>
</organism>
<comment type="caution">
    <text evidence="2">The sequence shown here is derived from an EMBL/GenBank/DDBJ whole genome shotgun (WGS) entry which is preliminary data.</text>
</comment>
<name>A0A1D2M635_ORCCI</name>
<evidence type="ECO:0000256" key="1">
    <source>
        <dbReference type="SAM" id="Phobius"/>
    </source>
</evidence>
<proteinExistence type="predicted"/>
<protein>
    <submittedName>
        <fullName evidence="2">Uncharacterized protein</fullName>
    </submittedName>
</protein>
<feature type="transmembrane region" description="Helical" evidence="1">
    <location>
        <begin position="144"/>
        <end position="167"/>
    </location>
</feature>
<keyword evidence="1" id="KW-0472">Membrane</keyword>
<accession>A0A1D2M635</accession>
<evidence type="ECO:0000313" key="3">
    <source>
        <dbReference type="Proteomes" id="UP000094527"/>
    </source>
</evidence>
<gene>
    <name evidence="2" type="ORF">Ocin01_18240</name>
</gene>